<evidence type="ECO:0000313" key="3">
    <source>
        <dbReference type="Proteomes" id="UP000183454"/>
    </source>
</evidence>
<evidence type="ECO:0000313" key="2">
    <source>
        <dbReference type="EMBL" id="SDW75539.1"/>
    </source>
</evidence>
<gene>
    <name evidence="2" type="ORF">SAMN05421882_102619</name>
</gene>
<dbReference type="InterPro" id="IPR046342">
    <property type="entry name" value="CBS_dom_sf"/>
</dbReference>
<reference evidence="2 3" key="1">
    <citation type="submission" date="2016-10" db="EMBL/GenBank/DDBJ databases">
        <authorList>
            <person name="de Groot N.N."/>
        </authorList>
    </citation>
    <scope>NUCLEOTIDE SEQUENCE [LARGE SCALE GENOMIC DNA]</scope>
    <source>
        <strain evidence="2 3">Nm110</strain>
    </source>
</reference>
<dbReference type="CDD" id="cd04640">
    <property type="entry name" value="CBS_pair_proteobact"/>
    <property type="match status" value="1"/>
</dbReference>
<dbReference type="Proteomes" id="UP000183454">
    <property type="component" value="Unassembled WGS sequence"/>
</dbReference>
<dbReference type="AlphaFoldDB" id="A0A1H2W631"/>
<name>A0A1H2W631_9PROT</name>
<dbReference type="EMBL" id="FNNH01000026">
    <property type="protein sequence ID" value="SDW75539.1"/>
    <property type="molecule type" value="Genomic_DNA"/>
</dbReference>
<dbReference type="SUPFAM" id="SSF54631">
    <property type="entry name" value="CBS-domain pair"/>
    <property type="match status" value="1"/>
</dbReference>
<dbReference type="Pfam" id="PF00571">
    <property type="entry name" value="CBS"/>
    <property type="match status" value="1"/>
</dbReference>
<sequence>MQYIVLTLHFDKRRVKRQDKVLILLNFLRPYPTSMEDATMTGYHVLPARQLTDTVRIAHPVPPKHVTMESPALEIMTDLRHSHVAGIDPHATMESANAYMMQRQVRLLFILNDDHFLQGVITASDILGEKPLRFIQEHRVKRSEILVSDIMTPLDCLEAIPIEEVQHAKVGHVIASLCDAGRQHTLVMEGDVGGATMICGIFSLTQIEKQLGTAVPLSEVAKTFAEIEATLVH</sequence>
<evidence type="ECO:0000259" key="1">
    <source>
        <dbReference type="Pfam" id="PF00571"/>
    </source>
</evidence>
<feature type="domain" description="CBS" evidence="1">
    <location>
        <begin position="81"/>
        <end position="128"/>
    </location>
</feature>
<accession>A0A1H2W631</accession>
<dbReference type="InterPro" id="IPR000644">
    <property type="entry name" value="CBS_dom"/>
</dbReference>
<proteinExistence type="predicted"/>
<protein>
    <submittedName>
        <fullName evidence="2">CBS domain-containing protein</fullName>
    </submittedName>
</protein>
<dbReference type="Gene3D" id="3.10.580.10">
    <property type="entry name" value="CBS-domain"/>
    <property type="match status" value="1"/>
</dbReference>
<organism evidence="2 3">
    <name type="scientific">Nitrosomonas communis</name>
    <dbReference type="NCBI Taxonomy" id="44574"/>
    <lineage>
        <taxon>Bacteria</taxon>
        <taxon>Pseudomonadati</taxon>
        <taxon>Pseudomonadota</taxon>
        <taxon>Betaproteobacteria</taxon>
        <taxon>Nitrosomonadales</taxon>
        <taxon>Nitrosomonadaceae</taxon>
        <taxon>Nitrosomonas</taxon>
    </lineage>
</organism>